<feature type="compositionally biased region" description="Polar residues" evidence="1">
    <location>
        <begin position="239"/>
        <end position="258"/>
    </location>
</feature>
<evidence type="ECO:0000313" key="3">
    <source>
        <dbReference type="EMBL" id="KIN03694.1"/>
    </source>
</evidence>
<feature type="chain" id="PRO_5002162833" evidence="2">
    <location>
        <begin position="24"/>
        <end position="280"/>
    </location>
</feature>
<dbReference type="HOGENOM" id="CLU_994338_0_0_1"/>
<feature type="compositionally biased region" description="Low complexity" evidence="1">
    <location>
        <begin position="105"/>
        <end position="206"/>
    </location>
</feature>
<evidence type="ECO:0000313" key="4">
    <source>
        <dbReference type="Proteomes" id="UP000054321"/>
    </source>
</evidence>
<proteinExistence type="predicted"/>
<organism evidence="3 4">
    <name type="scientific">Oidiodendron maius (strain Zn)</name>
    <dbReference type="NCBI Taxonomy" id="913774"/>
    <lineage>
        <taxon>Eukaryota</taxon>
        <taxon>Fungi</taxon>
        <taxon>Dikarya</taxon>
        <taxon>Ascomycota</taxon>
        <taxon>Pezizomycotina</taxon>
        <taxon>Leotiomycetes</taxon>
        <taxon>Leotiomycetes incertae sedis</taxon>
        <taxon>Myxotrichaceae</taxon>
        <taxon>Oidiodendron</taxon>
    </lineage>
</organism>
<reference evidence="4" key="2">
    <citation type="submission" date="2015-01" db="EMBL/GenBank/DDBJ databases">
        <title>Evolutionary Origins and Diversification of the Mycorrhizal Mutualists.</title>
        <authorList>
            <consortium name="DOE Joint Genome Institute"/>
            <consortium name="Mycorrhizal Genomics Consortium"/>
            <person name="Kohler A."/>
            <person name="Kuo A."/>
            <person name="Nagy L.G."/>
            <person name="Floudas D."/>
            <person name="Copeland A."/>
            <person name="Barry K.W."/>
            <person name="Cichocki N."/>
            <person name="Veneault-Fourrey C."/>
            <person name="LaButti K."/>
            <person name="Lindquist E.A."/>
            <person name="Lipzen A."/>
            <person name="Lundell T."/>
            <person name="Morin E."/>
            <person name="Murat C."/>
            <person name="Riley R."/>
            <person name="Ohm R."/>
            <person name="Sun H."/>
            <person name="Tunlid A."/>
            <person name="Henrissat B."/>
            <person name="Grigoriev I.V."/>
            <person name="Hibbett D.S."/>
            <person name="Martin F."/>
        </authorList>
    </citation>
    <scope>NUCLEOTIDE SEQUENCE [LARGE SCALE GENOMIC DNA]</scope>
    <source>
        <strain evidence="4">Zn</strain>
    </source>
</reference>
<dbReference type="STRING" id="913774.A0A0C3CXG7"/>
<sequence length="280" mass="28699">MSSRHFFFAILIFSLLVIGLVSATMKGDKIFPSATLAISETQRQVQGVSSDKYYAALLSHSANTIPPNVNQESKIASETAHPQEGDAAQNIAELGKRQNNSGNETSSTQTTSPTETSSRTLLPTTSTTTGSSTTSTQSTTSSSVTGISSTSTTSETTTSQSSVTVSSVPSTVSSSMMTTDSKSSNTTPSSIMKDSSSSTTSPPTTAQSITSLHVFTTQEGGAVVTVTELTVVPAPIAQETDSAGSGPTKSPSLQPNGASIQTPGMKVMLCVLGAAFLAAF</sequence>
<dbReference type="InParanoid" id="A0A0C3CXG7"/>
<dbReference type="Proteomes" id="UP000054321">
    <property type="component" value="Unassembled WGS sequence"/>
</dbReference>
<evidence type="ECO:0000256" key="2">
    <source>
        <dbReference type="SAM" id="SignalP"/>
    </source>
</evidence>
<keyword evidence="2" id="KW-0732">Signal</keyword>
<reference evidence="3 4" key="1">
    <citation type="submission" date="2014-04" db="EMBL/GenBank/DDBJ databases">
        <authorList>
            <consortium name="DOE Joint Genome Institute"/>
            <person name="Kuo A."/>
            <person name="Martino E."/>
            <person name="Perotto S."/>
            <person name="Kohler A."/>
            <person name="Nagy L.G."/>
            <person name="Floudas D."/>
            <person name="Copeland A."/>
            <person name="Barry K.W."/>
            <person name="Cichocki N."/>
            <person name="Veneault-Fourrey C."/>
            <person name="LaButti K."/>
            <person name="Lindquist E.A."/>
            <person name="Lipzen A."/>
            <person name="Lundell T."/>
            <person name="Morin E."/>
            <person name="Murat C."/>
            <person name="Sun H."/>
            <person name="Tunlid A."/>
            <person name="Henrissat B."/>
            <person name="Grigoriev I.V."/>
            <person name="Hibbett D.S."/>
            <person name="Martin F."/>
            <person name="Nordberg H.P."/>
            <person name="Cantor M.N."/>
            <person name="Hua S.X."/>
        </authorList>
    </citation>
    <scope>NUCLEOTIDE SEQUENCE [LARGE SCALE GENOMIC DNA]</scope>
    <source>
        <strain evidence="3 4">Zn</strain>
    </source>
</reference>
<gene>
    <name evidence="3" type="ORF">OIDMADRAFT_17982</name>
</gene>
<feature type="region of interest" description="Disordered" evidence="1">
    <location>
        <begin position="96"/>
        <end position="206"/>
    </location>
</feature>
<feature type="region of interest" description="Disordered" evidence="1">
    <location>
        <begin position="238"/>
        <end position="258"/>
    </location>
</feature>
<evidence type="ECO:0000256" key="1">
    <source>
        <dbReference type="SAM" id="MobiDB-lite"/>
    </source>
</evidence>
<dbReference type="EMBL" id="KN832873">
    <property type="protein sequence ID" value="KIN03694.1"/>
    <property type="molecule type" value="Genomic_DNA"/>
</dbReference>
<accession>A0A0C3CXG7</accession>
<protein>
    <submittedName>
        <fullName evidence="3">Uncharacterized protein</fullName>
    </submittedName>
</protein>
<feature type="signal peptide" evidence="2">
    <location>
        <begin position="1"/>
        <end position="23"/>
    </location>
</feature>
<keyword evidence="4" id="KW-1185">Reference proteome</keyword>
<name>A0A0C3CXG7_OIDMZ</name>
<dbReference type="AlphaFoldDB" id="A0A0C3CXG7"/>